<name>A0ABD0LXF7_9CAEN</name>
<evidence type="ECO:0000313" key="2">
    <source>
        <dbReference type="EMBL" id="KAK7504113.1"/>
    </source>
</evidence>
<dbReference type="Proteomes" id="UP001519460">
    <property type="component" value="Unassembled WGS sequence"/>
</dbReference>
<sequence length="101" mass="11112">MAEHETRTQAAIHNSCDGLVFLMARSNEEQLHFLRLMANQTSGSAADSPENKKPCGTPLPMRNQQPAAGGKVRLSVDKTDTLPLHSQFPYAASRHPTPFRV</sequence>
<evidence type="ECO:0000313" key="3">
    <source>
        <dbReference type="Proteomes" id="UP001519460"/>
    </source>
</evidence>
<dbReference type="AlphaFoldDB" id="A0ABD0LXF7"/>
<protein>
    <submittedName>
        <fullName evidence="2">Uncharacterized protein</fullName>
    </submittedName>
</protein>
<feature type="region of interest" description="Disordered" evidence="1">
    <location>
        <begin position="41"/>
        <end position="74"/>
    </location>
</feature>
<keyword evidence="3" id="KW-1185">Reference proteome</keyword>
<proteinExistence type="predicted"/>
<evidence type="ECO:0000256" key="1">
    <source>
        <dbReference type="SAM" id="MobiDB-lite"/>
    </source>
</evidence>
<comment type="caution">
    <text evidence="2">The sequence shown here is derived from an EMBL/GenBank/DDBJ whole genome shotgun (WGS) entry which is preliminary data.</text>
</comment>
<dbReference type="EMBL" id="JACVVK020000016">
    <property type="protein sequence ID" value="KAK7504113.1"/>
    <property type="molecule type" value="Genomic_DNA"/>
</dbReference>
<organism evidence="2 3">
    <name type="scientific">Batillaria attramentaria</name>
    <dbReference type="NCBI Taxonomy" id="370345"/>
    <lineage>
        <taxon>Eukaryota</taxon>
        <taxon>Metazoa</taxon>
        <taxon>Spiralia</taxon>
        <taxon>Lophotrochozoa</taxon>
        <taxon>Mollusca</taxon>
        <taxon>Gastropoda</taxon>
        <taxon>Caenogastropoda</taxon>
        <taxon>Sorbeoconcha</taxon>
        <taxon>Cerithioidea</taxon>
        <taxon>Batillariidae</taxon>
        <taxon>Batillaria</taxon>
    </lineage>
</organism>
<gene>
    <name evidence="2" type="ORF">BaRGS_00004417</name>
</gene>
<accession>A0ABD0LXF7</accession>
<reference evidence="2 3" key="1">
    <citation type="journal article" date="2023" name="Sci. Data">
        <title>Genome assembly of the Korean intertidal mud-creeper Batillaria attramentaria.</title>
        <authorList>
            <person name="Patra A.K."/>
            <person name="Ho P.T."/>
            <person name="Jun S."/>
            <person name="Lee S.J."/>
            <person name="Kim Y."/>
            <person name="Won Y.J."/>
        </authorList>
    </citation>
    <scope>NUCLEOTIDE SEQUENCE [LARGE SCALE GENOMIC DNA]</scope>
    <source>
        <strain evidence="2">Wonlab-2016</strain>
    </source>
</reference>